<dbReference type="AlphaFoldDB" id="A0A839UJL6"/>
<keyword evidence="5" id="KW-1185">Reference proteome</keyword>
<dbReference type="PANTHER" id="PTHR43222">
    <property type="entry name" value="NUDIX HYDROLASE 23"/>
    <property type="match status" value="1"/>
</dbReference>
<proteinExistence type="predicted"/>
<dbReference type="InterPro" id="IPR020084">
    <property type="entry name" value="NUDIX_hydrolase_CS"/>
</dbReference>
<dbReference type="Proteomes" id="UP000559987">
    <property type="component" value="Unassembled WGS sequence"/>
</dbReference>
<dbReference type="InterPro" id="IPR000086">
    <property type="entry name" value="NUDIX_hydrolase_dom"/>
</dbReference>
<dbReference type="EMBL" id="JACHXZ010000002">
    <property type="protein sequence ID" value="MBB3168304.1"/>
    <property type="molecule type" value="Genomic_DNA"/>
</dbReference>
<dbReference type="PROSITE" id="PS00893">
    <property type="entry name" value="NUDIX_BOX"/>
    <property type="match status" value="1"/>
</dbReference>
<evidence type="ECO:0000259" key="3">
    <source>
        <dbReference type="PROSITE" id="PS51462"/>
    </source>
</evidence>
<sequence>MTAVWSPRVTVATLVERNSSFLFVREHTEQGVRINQPAGHWEANESLLDAAKRETLEETGWDVTLTGFVSAATFAAPDGNAYLRFTFVASPMGKRANVSLDPEILEVLWLTRGELELLKDQWRSPLVGEVLDQYLSMGAQPLELVSLGR</sequence>
<dbReference type="GO" id="GO:0016787">
    <property type="term" value="F:hydrolase activity"/>
    <property type="evidence" value="ECO:0007669"/>
    <property type="project" value="UniProtKB-KW"/>
</dbReference>
<evidence type="ECO:0000313" key="5">
    <source>
        <dbReference type="Proteomes" id="UP000559987"/>
    </source>
</evidence>
<name>A0A839UJL6_9GAMM</name>
<evidence type="ECO:0000256" key="1">
    <source>
        <dbReference type="ARBA" id="ARBA00001946"/>
    </source>
</evidence>
<dbReference type="PROSITE" id="PS51462">
    <property type="entry name" value="NUDIX"/>
    <property type="match status" value="1"/>
</dbReference>
<dbReference type="InterPro" id="IPR015797">
    <property type="entry name" value="NUDIX_hydrolase-like_dom_sf"/>
</dbReference>
<gene>
    <name evidence="4" type="ORF">FHS30_001488</name>
</gene>
<comment type="cofactor">
    <cofactor evidence="1">
        <name>Mg(2+)</name>
        <dbReference type="ChEBI" id="CHEBI:18420"/>
    </cofactor>
</comment>
<dbReference type="PANTHER" id="PTHR43222:SF11">
    <property type="entry name" value="PHOSPHATASE NUDJ"/>
    <property type="match status" value="1"/>
</dbReference>
<organism evidence="4 5">
    <name type="scientific">Simiduia aestuariiviva</name>
    <dbReference type="NCBI Taxonomy" id="1510459"/>
    <lineage>
        <taxon>Bacteria</taxon>
        <taxon>Pseudomonadati</taxon>
        <taxon>Pseudomonadota</taxon>
        <taxon>Gammaproteobacteria</taxon>
        <taxon>Cellvibrionales</taxon>
        <taxon>Cellvibrionaceae</taxon>
        <taxon>Simiduia</taxon>
    </lineage>
</organism>
<evidence type="ECO:0000313" key="4">
    <source>
        <dbReference type="EMBL" id="MBB3168304.1"/>
    </source>
</evidence>
<reference evidence="4 5" key="1">
    <citation type="submission" date="2020-08" db="EMBL/GenBank/DDBJ databases">
        <title>Genomic Encyclopedia of Type Strains, Phase III (KMG-III): the genomes of soil and plant-associated and newly described type strains.</title>
        <authorList>
            <person name="Whitman W."/>
        </authorList>
    </citation>
    <scope>NUCLEOTIDE SEQUENCE [LARGE SCALE GENOMIC DNA]</scope>
    <source>
        <strain evidence="4 5">CECT 8571</strain>
    </source>
</reference>
<dbReference type="SUPFAM" id="SSF55811">
    <property type="entry name" value="Nudix"/>
    <property type="match status" value="1"/>
</dbReference>
<accession>A0A839UJL6</accession>
<comment type="caution">
    <text evidence="4">The sequence shown here is derived from an EMBL/GenBank/DDBJ whole genome shotgun (WGS) entry which is preliminary data.</text>
</comment>
<dbReference type="Gene3D" id="3.90.79.10">
    <property type="entry name" value="Nucleoside Triphosphate Pyrophosphohydrolase"/>
    <property type="match status" value="1"/>
</dbReference>
<evidence type="ECO:0000256" key="2">
    <source>
        <dbReference type="ARBA" id="ARBA00022801"/>
    </source>
</evidence>
<feature type="domain" description="Nudix hydrolase" evidence="3">
    <location>
        <begin position="6"/>
        <end position="131"/>
    </location>
</feature>
<dbReference type="RefSeq" id="WP_183909796.1">
    <property type="nucleotide sequence ID" value="NZ_JACHXZ010000002.1"/>
</dbReference>
<dbReference type="Pfam" id="PF00293">
    <property type="entry name" value="NUDIX"/>
    <property type="match status" value="1"/>
</dbReference>
<keyword evidence="2" id="KW-0378">Hydrolase</keyword>
<protein>
    <submittedName>
        <fullName evidence="4">8-oxo-dGTP pyrophosphatase MutT (NUDIX family)</fullName>
    </submittedName>
</protein>